<dbReference type="EMBL" id="JBEPMA010000024">
    <property type="protein sequence ID" value="MET3618368.1"/>
    <property type="molecule type" value="Genomic_DNA"/>
</dbReference>
<keyword evidence="2" id="KW-1185">Reference proteome</keyword>
<dbReference type="RefSeq" id="WP_354369575.1">
    <property type="nucleotide sequence ID" value="NZ_JBEPMA010000024.1"/>
</dbReference>
<protein>
    <submittedName>
        <fullName evidence="1">Uncharacterized protein</fullName>
    </submittedName>
</protein>
<reference evidence="1 2" key="1">
    <citation type="submission" date="2024-06" db="EMBL/GenBank/DDBJ databases">
        <title>Genomic Encyclopedia of Type Strains, Phase IV (KMG-IV): sequencing the most valuable type-strain genomes for metagenomic binning, comparative biology and taxonomic classification.</title>
        <authorList>
            <person name="Goeker M."/>
        </authorList>
    </citation>
    <scope>NUCLEOTIDE SEQUENCE [LARGE SCALE GENOMIC DNA]</scope>
    <source>
        <strain evidence="1 2">DSM 21460</strain>
    </source>
</reference>
<organism evidence="1 2">
    <name type="scientific">Peptoniphilus olsenii</name>
    <dbReference type="NCBI Taxonomy" id="411570"/>
    <lineage>
        <taxon>Bacteria</taxon>
        <taxon>Bacillati</taxon>
        <taxon>Bacillota</taxon>
        <taxon>Tissierellia</taxon>
        <taxon>Tissierellales</taxon>
        <taxon>Peptoniphilaceae</taxon>
        <taxon>Peptoniphilus</taxon>
    </lineage>
</organism>
<accession>A0ABV2JC65</accession>
<evidence type="ECO:0000313" key="1">
    <source>
        <dbReference type="EMBL" id="MET3618368.1"/>
    </source>
</evidence>
<gene>
    <name evidence="1" type="ORF">ABID14_002007</name>
</gene>
<proteinExistence type="predicted"/>
<dbReference type="Proteomes" id="UP001549162">
    <property type="component" value="Unassembled WGS sequence"/>
</dbReference>
<sequence>MNFTFKSYFLKINEFEQQKFEKQLEFCELSIPEELKEIIDNMNLDYQKPSYIKKTKSKLILKYHVCGEIIDYDNPRSAKANPNTKYADGLHPIYKTDDMKSEIYFTEYVEMKEPFLDDMTFEMHVVVDR</sequence>
<evidence type="ECO:0000313" key="2">
    <source>
        <dbReference type="Proteomes" id="UP001549162"/>
    </source>
</evidence>
<name>A0ABV2JC65_9FIRM</name>
<comment type="caution">
    <text evidence="1">The sequence shown here is derived from an EMBL/GenBank/DDBJ whole genome shotgun (WGS) entry which is preliminary data.</text>
</comment>